<evidence type="ECO:0000313" key="4">
    <source>
        <dbReference type="Proteomes" id="UP000198790"/>
    </source>
</evidence>
<dbReference type="GO" id="GO:0061630">
    <property type="term" value="F:ubiquitin protein ligase activity"/>
    <property type="evidence" value="ECO:0007669"/>
    <property type="project" value="TreeGrafter"/>
</dbReference>
<dbReference type="PROSITE" id="PS50853">
    <property type="entry name" value="FN3"/>
    <property type="match status" value="1"/>
</dbReference>
<organism evidence="3 4">
    <name type="scientific">Algoriphagus aquimarinus</name>
    <dbReference type="NCBI Taxonomy" id="237018"/>
    <lineage>
        <taxon>Bacteria</taxon>
        <taxon>Pseudomonadati</taxon>
        <taxon>Bacteroidota</taxon>
        <taxon>Cytophagia</taxon>
        <taxon>Cytophagales</taxon>
        <taxon>Cyclobacteriaceae</taxon>
        <taxon>Algoriphagus</taxon>
    </lineage>
</organism>
<dbReference type="InterPro" id="IPR051709">
    <property type="entry name" value="Ub-ligase/GTPase-reg"/>
</dbReference>
<dbReference type="PANTHER" id="PTHR45622:SF60">
    <property type="entry name" value="UBIQUITIN-PROTEIN LIGASE E3A"/>
    <property type="match status" value="1"/>
</dbReference>
<proteinExistence type="predicted"/>
<evidence type="ECO:0000259" key="2">
    <source>
        <dbReference type="PROSITE" id="PS50853"/>
    </source>
</evidence>
<dbReference type="STRING" id="237018.SAMN04489723_12254"/>
<dbReference type="InterPro" id="IPR044060">
    <property type="entry name" value="Bacterial_rp_domain"/>
</dbReference>
<dbReference type="CDD" id="cd00063">
    <property type="entry name" value="FN3"/>
    <property type="match status" value="1"/>
</dbReference>
<dbReference type="PANTHER" id="PTHR45622">
    <property type="entry name" value="UBIQUITIN-PROTEIN LIGASE E3A-RELATED"/>
    <property type="match status" value="1"/>
</dbReference>
<protein>
    <recommendedName>
        <fullName evidence="2">Fibronectin type-III domain-containing protein</fullName>
    </recommendedName>
</protein>
<gene>
    <name evidence="3" type="ORF">SAMN04489723_12254</name>
</gene>
<dbReference type="AlphaFoldDB" id="A0A1I1CB80"/>
<dbReference type="InterPro" id="IPR009091">
    <property type="entry name" value="RCC1/BLIP-II"/>
</dbReference>
<feature type="domain" description="Fibronectin type-III" evidence="2">
    <location>
        <begin position="99"/>
        <end position="194"/>
    </location>
</feature>
<dbReference type="PROSITE" id="PS51257">
    <property type="entry name" value="PROKAR_LIPOPROTEIN"/>
    <property type="match status" value="1"/>
</dbReference>
<dbReference type="SUPFAM" id="SSF50985">
    <property type="entry name" value="RCC1/BLIP-II"/>
    <property type="match status" value="1"/>
</dbReference>
<keyword evidence="1" id="KW-0677">Repeat</keyword>
<dbReference type="Gene3D" id="2.130.10.30">
    <property type="entry name" value="Regulator of chromosome condensation 1/beta-lactamase-inhibitor protein II"/>
    <property type="match status" value="1"/>
</dbReference>
<dbReference type="EMBL" id="FOKK01000022">
    <property type="protein sequence ID" value="SFB57643.1"/>
    <property type="molecule type" value="Genomic_DNA"/>
</dbReference>
<reference evidence="3 4" key="1">
    <citation type="submission" date="2016-10" db="EMBL/GenBank/DDBJ databases">
        <authorList>
            <person name="de Groot N.N."/>
        </authorList>
    </citation>
    <scope>NUCLEOTIDE SEQUENCE [LARGE SCALE GENOMIC DNA]</scope>
    <source>
        <strain evidence="3 4">DSM 23399</strain>
    </source>
</reference>
<accession>A0A1I1CB80</accession>
<evidence type="ECO:0000256" key="1">
    <source>
        <dbReference type="ARBA" id="ARBA00022737"/>
    </source>
</evidence>
<dbReference type="InterPro" id="IPR003961">
    <property type="entry name" value="FN3_dom"/>
</dbReference>
<name>A0A1I1CB80_9BACT</name>
<keyword evidence="4" id="KW-1185">Reference proteome</keyword>
<dbReference type="Pfam" id="PF18998">
    <property type="entry name" value="Flg_new_2"/>
    <property type="match status" value="1"/>
</dbReference>
<sequence>MFKRIQFVFFVIILFASCREENIPVFVLNTSSFPENGGRILSSNYGNEVKYGETITLTAIPNDGYFFYKWDVDYNSYDSIISFEISGHARVVAIFVKEPKVIPTVIQVTRSSASISLQIEIEDNFPIDKLGYFISDSEGDQNLNNGKFNELESNSSNILVDGLDPSSAYRIQFYLKNQRFSVLSEIVDFTTRGLIPLKVGLDNDWVNVQGSVLQKSDGTLYTFNVNETKKIGDQKWISFSSGEGTSTSESQVLGVMTDNTLWQILPELQQIGLDNDWSKVFLGNYSTNNNWGIKEDGTLWNWKGTDSPKLHQEDYYPFVENNWTDGSIGGVEGAHLLLINNDGSIWGVGANQVGQLGNGLRVLSDDNQLVKSIFSKNAKFVAAGGFMPHSLAIDEDGGMWQWGAIPDGSYSSNNNSTPTLIEGHSDWVFALTGFSISYGIKIDGSLWSWGANEGNYGDGLLESSNIPVKVNNEKWLIVSQTLGIKKDNTLWYWNY</sequence>
<dbReference type="RefSeq" id="WP_092901038.1">
    <property type="nucleotide sequence ID" value="NZ_FOKK01000022.1"/>
</dbReference>
<evidence type="ECO:0000313" key="3">
    <source>
        <dbReference type="EMBL" id="SFB57643.1"/>
    </source>
</evidence>
<dbReference type="Proteomes" id="UP000198790">
    <property type="component" value="Unassembled WGS sequence"/>
</dbReference>
<dbReference type="OrthoDB" id="1081439at2"/>